<evidence type="ECO:0000256" key="2">
    <source>
        <dbReference type="SAM" id="SignalP"/>
    </source>
</evidence>
<sequence length="509" mass="58158">MHLINWNVILIVTFTLISTGIDSLSKKNLAQLPDQLQRHYTSVSNQSFNVPSYWEHILREFVFKTISPPPPGNNRLYKSLLEAPFYAGPVPVVAKDASSVVLSRGDVYYQPNDRWLFCQQGCKDCDACLEQTHPVVKWVLRRIKRVSSYGSNRHDLQLTIVPQIDGSYHMRTLWPQSYIYVTSQGEQDEYLSDSYRNDRTAYVAVEDDLPGPQKKSSNFWTYTDKDSLPDKQTMDKLDFKGRTKADKEDIASTTVMSEKEEQGNETKNVPVRQPQVKSEKQNSTSTDAVRSRENGRVKHLIPKLILGTDQTGQKHLVHVVPADTPINSSLMNSLISNALSSAGQNKTAYQRILRRIFDSLNSNRRSIETFLEPLTSMGKASQQAEEHQLQETRGGFPGWRQAGFYPVRNKGSHNESSFQKRWPYTINWSKLRSTSNNSEYPYKIINNNDSFVTLNNSFILYPNGGNNFVKDKRDRFKSGLTMLNNTFKNNFQGNNITRKTLISTESIKS</sequence>
<gene>
    <name evidence="4 5" type="primary">LOC108631143</name>
</gene>
<feature type="compositionally biased region" description="Basic and acidic residues" evidence="1">
    <location>
        <begin position="231"/>
        <end position="250"/>
    </location>
</feature>
<name>A0AAJ7JCR0_9HYME</name>
<dbReference type="AlphaFoldDB" id="A0AAJ7JCR0"/>
<dbReference type="RefSeq" id="XP_017890369.1">
    <property type="nucleotide sequence ID" value="XM_018034880.2"/>
</dbReference>
<feature type="region of interest" description="Disordered" evidence="1">
    <location>
        <begin position="206"/>
        <end position="225"/>
    </location>
</feature>
<feature type="region of interest" description="Disordered" evidence="1">
    <location>
        <begin position="231"/>
        <end position="293"/>
    </location>
</feature>
<dbReference type="Proteomes" id="UP000694925">
    <property type="component" value="Unplaced"/>
</dbReference>
<dbReference type="KEGG" id="ccal:108631143"/>
<evidence type="ECO:0000313" key="5">
    <source>
        <dbReference type="RefSeq" id="XP_026674716.1"/>
    </source>
</evidence>
<feature type="chain" id="PRO_5044708926" evidence="2">
    <location>
        <begin position="24"/>
        <end position="509"/>
    </location>
</feature>
<dbReference type="GeneID" id="108631143"/>
<reference evidence="4 5" key="1">
    <citation type="submission" date="2025-04" db="UniProtKB">
        <authorList>
            <consortium name="RefSeq"/>
        </authorList>
    </citation>
    <scope>IDENTIFICATION</scope>
    <source>
        <tissue evidence="4 5">Whole body</tissue>
    </source>
</reference>
<evidence type="ECO:0000313" key="3">
    <source>
        <dbReference type="Proteomes" id="UP000694925"/>
    </source>
</evidence>
<organism evidence="3 4">
    <name type="scientific">Ceratina calcarata</name>
    <dbReference type="NCBI Taxonomy" id="156304"/>
    <lineage>
        <taxon>Eukaryota</taxon>
        <taxon>Metazoa</taxon>
        <taxon>Ecdysozoa</taxon>
        <taxon>Arthropoda</taxon>
        <taxon>Hexapoda</taxon>
        <taxon>Insecta</taxon>
        <taxon>Pterygota</taxon>
        <taxon>Neoptera</taxon>
        <taxon>Endopterygota</taxon>
        <taxon>Hymenoptera</taxon>
        <taxon>Apocrita</taxon>
        <taxon>Aculeata</taxon>
        <taxon>Apoidea</taxon>
        <taxon>Anthophila</taxon>
        <taxon>Apidae</taxon>
        <taxon>Ceratina</taxon>
        <taxon>Zadontomerus</taxon>
    </lineage>
</organism>
<feature type="signal peptide" evidence="2">
    <location>
        <begin position="1"/>
        <end position="23"/>
    </location>
</feature>
<keyword evidence="3" id="KW-1185">Reference proteome</keyword>
<accession>A0AAJ7JCR0</accession>
<evidence type="ECO:0000313" key="4">
    <source>
        <dbReference type="RefSeq" id="XP_017890369.1"/>
    </source>
</evidence>
<protein>
    <submittedName>
        <fullName evidence="4 5">Uncharacterized protein LOC108631143</fullName>
    </submittedName>
</protein>
<evidence type="ECO:0000256" key="1">
    <source>
        <dbReference type="SAM" id="MobiDB-lite"/>
    </source>
</evidence>
<dbReference type="RefSeq" id="XP_026674716.1">
    <property type="nucleotide sequence ID" value="XM_026818915.1"/>
</dbReference>
<keyword evidence="2" id="KW-0732">Signal</keyword>
<proteinExistence type="predicted"/>